<accession>A0A7J9DDA5</accession>
<dbReference type="Pfam" id="PF11820">
    <property type="entry name" value="DUF3339"/>
    <property type="match status" value="1"/>
</dbReference>
<dbReference type="PANTHER" id="PTHR33128">
    <property type="entry name" value="OS05G0103400 PROTEIN"/>
    <property type="match status" value="1"/>
</dbReference>
<evidence type="ECO:0000313" key="3">
    <source>
        <dbReference type="Proteomes" id="UP000593568"/>
    </source>
</evidence>
<feature type="chain" id="PRO_5029650396" evidence="1">
    <location>
        <begin position="23"/>
        <end position="79"/>
    </location>
</feature>
<dbReference type="PANTHER" id="PTHR33128:SF66">
    <property type="entry name" value="DUF3339 DOMAIN-CONTAINING PROTEIN"/>
    <property type="match status" value="1"/>
</dbReference>
<organism evidence="2 3">
    <name type="scientific">Gossypium trilobum</name>
    <dbReference type="NCBI Taxonomy" id="34281"/>
    <lineage>
        <taxon>Eukaryota</taxon>
        <taxon>Viridiplantae</taxon>
        <taxon>Streptophyta</taxon>
        <taxon>Embryophyta</taxon>
        <taxon>Tracheophyta</taxon>
        <taxon>Spermatophyta</taxon>
        <taxon>Magnoliopsida</taxon>
        <taxon>eudicotyledons</taxon>
        <taxon>Gunneridae</taxon>
        <taxon>Pentapetalae</taxon>
        <taxon>rosids</taxon>
        <taxon>malvids</taxon>
        <taxon>Malvales</taxon>
        <taxon>Malvaceae</taxon>
        <taxon>Malvoideae</taxon>
        <taxon>Gossypium</taxon>
    </lineage>
</organism>
<reference evidence="2 3" key="1">
    <citation type="journal article" date="2019" name="Genome Biol. Evol.">
        <title>Insights into the evolution of the New World diploid cottons (Gossypium, subgenus Houzingenia) based on genome sequencing.</title>
        <authorList>
            <person name="Grover C.E."/>
            <person name="Arick M.A. 2nd"/>
            <person name="Thrash A."/>
            <person name="Conover J.L."/>
            <person name="Sanders W.S."/>
            <person name="Peterson D.G."/>
            <person name="Frelichowski J.E."/>
            <person name="Scheffler J.A."/>
            <person name="Scheffler B.E."/>
            <person name="Wendel J.F."/>
        </authorList>
    </citation>
    <scope>NUCLEOTIDE SEQUENCE [LARGE SCALE GENOMIC DNA]</scope>
    <source>
        <strain evidence="2">8</strain>
        <tissue evidence="2">Leaf</tissue>
    </source>
</reference>
<evidence type="ECO:0000313" key="2">
    <source>
        <dbReference type="EMBL" id="MBA0758693.1"/>
    </source>
</evidence>
<feature type="non-terminal residue" evidence="2">
    <location>
        <position position="79"/>
    </location>
</feature>
<keyword evidence="3" id="KW-1185">Reference proteome</keyword>
<name>A0A7J9DDA5_9ROSI</name>
<feature type="signal peptide" evidence="1">
    <location>
        <begin position="1"/>
        <end position="22"/>
    </location>
</feature>
<dbReference type="EMBL" id="JABEZW010000001">
    <property type="protein sequence ID" value="MBA0758693.1"/>
    <property type="molecule type" value="Genomic_DNA"/>
</dbReference>
<dbReference type="InterPro" id="IPR021775">
    <property type="entry name" value="DUF3339"/>
</dbReference>
<comment type="caution">
    <text evidence="2">The sequence shown here is derived from an EMBL/GenBank/DDBJ whole genome shotgun (WGS) entry which is preliminary data.</text>
</comment>
<proteinExistence type="predicted"/>
<gene>
    <name evidence="2" type="ORF">Gotri_021666</name>
</gene>
<sequence length="79" mass="9101">MTDWGPVFVAVLLFILLSPGLLFQIPGKSRFVEFSNFQTSGPSILLEAKNDDAHGRLMRDPLWYLNKKKKKKFIFKISD</sequence>
<dbReference type="Proteomes" id="UP000593568">
    <property type="component" value="Unassembled WGS sequence"/>
</dbReference>
<protein>
    <submittedName>
        <fullName evidence="2">Uncharacterized protein</fullName>
    </submittedName>
</protein>
<dbReference type="AlphaFoldDB" id="A0A7J9DDA5"/>
<keyword evidence="1" id="KW-0732">Signal</keyword>
<evidence type="ECO:0000256" key="1">
    <source>
        <dbReference type="SAM" id="SignalP"/>
    </source>
</evidence>